<feature type="transmembrane region" description="Helical" evidence="1">
    <location>
        <begin position="104"/>
        <end position="123"/>
    </location>
</feature>
<name>A0A410PTF9_9FIRM</name>
<evidence type="ECO:0000313" key="2">
    <source>
        <dbReference type="EMBL" id="QAT42252.1"/>
    </source>
</evidence>
<keyword evidence="1" id="KW-0812">Transmembrane</keyword>
<feature type="transmembrane region" description="Helical" evidence="1">
    <location>
        <begin position="47"/>
        <end position="66"/>
    </location>
</feature>
<sequence>MNTKSWSIAGMIFTLILGILLHFTYAWSEGNLLVAIFSVVNESIWEYLKLLFTPMFLFAILEFFAYGSELPNFIPVRLLSILLGMITITTIFYTYVGIMGDHVLVSDIGIFILGILAAYSFSYKMLQTGYLSSSVAVAAGLAGLLILLICFFIFTFNPPQLPLFQDPFSLSYGISLY</sequence>
<feature type="transmembrane region" description="Helical" evidence="1">
    <location>
        <begin position="78"/>
        <end position="98"/>
    </location>
</feature>
<keyword evidence="1" id="KW-1133">Transmembrane helix</keyword>
<dbReference type="Proteomes" id="UP000287601">
    <property type="component" value="Chromosome"/>
</dbReference>
<feature type="transmembrane region" description="Helical" evidence="1">
    <location>
        <begin position="7"/>
        <end position="27"/>
    </location>
</feature>
<dbReference type="EMBL" id="CP035281">
    <property type="protein sequence ID" value="QAT42252.1"/>
    <property type="molecule type" value="Genomic_DNA"/>
</dbReference>
<gene>
    <name evidence="2" type="ORF">EQM06_02835</name>
</gene>
<accession>A0A410PTF9</accession>
<dbReference type="KEGG" id="amij:EQM06_02835"/>
<organism evidence="2 3">
    <name type="scientific">Aminipila luticellarii</name>
    <dbReference type="NCBI Taxonomy" id="2507160"/>
    <lineage>
        <taxon>Bacteria</taxon>
        <taxon>Bacillati</taxon>
        <taxon>Bacillota</taxon>
        <taxon>Clostridia</taxon>
        <taxon>Peptostreptococcales</taxon>
        <taxon>Anaerovoracaceae</taxon>
        <taxon>Aminipila</taxon>
    </lineage>
</organism>
<proteinExistence type="predicted"/>
<dbReference type="Pfam" id="PF20122">
    <property type="entry name" value="DUF6512"/>
    <property type="match status" value="1"/>
</dbReference>
<reference evidence="2 3" key="1">
    <citation type="submission" date="2019-01" db="EMBL/GenBank/DDBJ databases">
        <title>Draft genomes of a novel of Aminipila strains.</title>
        <authorList>
            <person name="Ma S."/>
        </authorList>
    </citation>
    <scope>NUCLEOTIDE SEQUENCE [LARGE SCALE GENOMIC DNA]</scope>
    <source>
        <strain evidence="3">JN-39</strain>
    </source>
</reference>
<dbReference type="InterPro" id="IPR045407">
    <property type="entry name" value="DUF6512"/>
</dbReference>
<protein>
    <submittedName>
        <fullName evidence="2">Uncharacterized protein</fullName>
    </submittedName>
</protein>
<dbReference type="OrthoDB" id="48209at2"/>
<evidence type="ECO:0000256" key="1">
    <source>
        <dbReference type="SAM" id="Phobius"/>
    </source>
</evidence>
<dbReference type="AlphaFoldDB" id="A0A410PTF9"/>
<dbReference type="RefSeq" id="WP_128744906.1">
    <property type="nucleotide sequence ID" value="NZ_CP035281.1"/>
</dbReference>
<evidence type="ECO:0000313" key="3">
    <source>
        <dbReference type="Proteomes" id="UP000287601"/>
    </source>
</evidence>
<keyword evidence="3" id="KW-1185">Reference proteome</keyword>
<feature type="transmembrane region" description="Helical" evidence="1">
    <location>
        <begin position="135"/>
        <end position="156"/>
    </location>
</feature>
<keyword evidence="1" id="KW-0472">Membrane</keyword>